<evidence type="ECO:0000313" key="1">
    <source>
        <dbReference type="EMBL" id="OHA21894.1"/>
    </source>
</evidence>
<organism evidence="1 2">
    <name type="scientific">Candidatus Taylorbacteria bacterium RIFCSPHIGHO2_02_49_25</name>
    <dbReference type="NCBI Taxonomy" id="1802305"/>
    <lineage>
        <taxon>Bacteria</taxon>
        <taxon>Candidatus Tayloriibacteriota</taxon>
    </lineage>
</organism>
<dbReference type="InterPro" id="IPR038695">
    <property type="entry name" value="Saro_0823-like_sf"/>
</dbReference>
<dbReference type="Proteomes" id="UP000176493">
    <property type="component" value="Unassembled WGS sequence"/>
</dbReference>
<dbReference type="Pfam" id="PF02643">
    <property type="entry name" value="DUF192"/>
    <property type="match status" value="1"/>
</dbReference>
<protein>
    <recommendedName>
        <fullName evidence="3">DUF192 domain-containing protein</fullName>
    </recommendedName>
</protein>
<dbReference type="Gene3D" id="2.60.120.1140">
    <property type="entry name" value="Protein of unknown function DUF192"/>
    <property type="match status" value="1"/>
</dbReference>
<comment type="caution">
    <text evidence="1">The sequence shown here is derived from an EMBL/GenBank/DDBJ whole genome shotgun (WGS) entry which is preliminary data.</text>
</comment>
<name>A0A1G2MDT6_9BACT</name>
<evidence type="ECO:0008006" key="3">
    <source>
        <dbReference type="Google" id="ProtNLM"/>
    </source>
</evidence>
<dbReference type="AlphaFoldDB" id="A0A1G2MDT6"/>
<proteinExistence type="predicted"/>
<sequence length="180" mass="19406">MKRIILIGSSALPVLLVLFAAVKWAEAPVAPLSGAVAPAQSMAARSGATLEINGHTISAELADTAEERALGLGKRKFLAEDEGMLFVFERSDTYGIWMKDMRFSIDIVWLSPAQTNANCAPHSAEAYGCLVVVDVKEDARPESYPEAFFSREKASYVLEINGGLARKTGIRIGSFLTLGK</sequence>
<dbReference type="EMBL" id="MHRJ01000037">
    <property type="protein sequence ID" value="OHA21894.1"/>
    <property type="molecule type" value="Genomic_DNA"/>
</dbReference>
<dbReference type="PANTHER" id="PTHR37953">
    <property type="entry name" value="UPF0127 PROTEIN MJ1496"/>
    <property type="match status" value="1"/>
</dbReference>
<gene>
    <name evidence="1" type="ORF">A2W52_03260</name>
</gene>
<accession>A0A1G2MDT6</accession>
<dbReference type="InterPro" id="IPR003795">
    <property type="entry name" value="DUF192"/>
</dbReference>
<evidence type="ECO:0000313" key="2">
    <source>
        <dbReference type="Proteomes" id="UP000176493"/>
    </source>
</evidence>
<reference evidence="1 2" key="1">
    <citation type="journal article" date="2016" name="Nat. Commun.">
        <title>Thousands of microbial genomes shed light on interconnected biogeochemical processes in an aquifer system.</title>
        <authorList>
            <person name="Anantharaman K."/>
            <person name="Brown C.T."/>
            <person name="Hug L.A."/>
            <person name="Sharon I."/>
            <person name="Castelle C.J."/>
            <person name="Probst A.J."/>
            <person name="Thomas B.C."/>
            <person name="Singh A."/>
            <person name="Wilkins M.J."/>
            <person name="Karaoz U."/>
            <person name="Brodie E.L."/>
            <person name="Williams K.H."/>
            <person name="Hubbard S.S."/>
            <person name="Banfield J.F."/>
        </authorList>
    </citation>
    <scope>NUCLEOTIDE SEQUENCE [LARGE SCALE GENOMIC DNA]</scope>
</reference>
<dbReference type="PANTHER" id="PTHR37953:SF1">
    <property type="entry name" value="UPF0127 PROTEIN MJ1496"/>
    <property type="match status" value="1"/>
</dbReference>